<organism evidence="1">
    <name type="scientific">Rhizophora mucronata</name>
    <name type="common">Asiatic mangrove</name>
    <dbReference type="NCBI Taxonomy" id="61149"/>
    <lineage>
        <taxon>Eukaryota</taxon>
        <taxon>Viridiplantae</taxon>
        <taxon>Streptophyta</taxon>
        <taxon>Embryophyta</taxon>
        <taxon>Tracheophyta</taxon>
        <taxon>Spermatophyta</taxon>
        <taxon>Magnoliopsida</taxon>
        <taxon>eudicotyledons</taxon>
        <taxon>Gunneridae</taxon>
        <taxon>Pentapetalae</taxon>
        <taxon>rosids</taxon>
        <taxon>fabids</taxon>
        <taxon>Malpighiales</taxon>
        <taxon>Rhizophoraceae</taxon>
        <taxon>Rhizophora</taxon>
    </lineage>
</organism>
<sequence>MLVFGYFILVLCKFMNIILAF</sequence>
<proteinExistence type="predicted"/>
<protein>
    <submittedName>
        <fullName evidence="1">Uncharacterized protein</fullName>
    </submittedName>
</protein>
<accession>A0A2P2P9S3</accession>
<dbReference type="AlphaFoldDB" id="A0A2P2P9S3"/>
<dbReference type="EMBL" id="GGEC01071020">
    <property type="protein sequence ID" value="MBX51504.1"/>
    <property type="molecule type" value="Transcribed_RNA"/>
</dbReference>
<reference evidence="1" key="1">
    <citation type="submission" date="2018-02" db="EMBL/GenBank/DDBJ databases">
        <title>Rhizophora mucronata_Transcriptome.</title>
        <authorList>
            <person name="Meera S.P."/>
            <person name="Sreeshan A."/>
            <person name="Augustine A."/>
        </authorList>
    </citation>
    <scope>NUCLEOTIDE SEQUENCE</scope>
    <source>
        <tissue evidence="1">Leaf</tissue>
    </source>
</reference>
<evidence type="ECO:0000313" key="1">
    <source>
        <dbReference type="EMBL" id="MBX51504.1"/>
    </source>
</evidence>
<name>A0A2P2P9S3_RHIMU</name>